<dbReference type="GO" id="GO:0006412">
    <property type="term" value="P:translation"/>
    <property type="evidence" value="ECO:0007669"/>
    <property type="project" value="UniProtKB-UniRule"/>
</dbReference>
<dbReference type="GO" id="GO:0003735">
    <property type="term" value="F:structural constituent of ribosome"/>
    <property type="evidence" value="ECO:0007669"/>
    <property type="project" value="InterPro"/>
</dbReference>
<evidence type="ECO:0000313" key="7">
    <source>
        <dbReference type="Proteomes" id="UP000278149"/>
    </source>
</evidence>
<sequence length="107" mass="11927">MSSEVESELYLASKSGKVILGAKKVIRQLKSGNNPKLVVLASNIPEELRMELEYLSKLAGVPIYKYPGKSLDLGRAFKRPFFVSAAAIMEEGESRIIDVLRKLEESR</sequence>
<reference evidence="6 7" key="1">
    <citation type="submission" date="2018-10" db="EMBL/GenBank/DDBJ databases">
        <title>Co-occurring genomic capacity for anaerobic methane metabolism and dissimilatory sulfite reduction discovered in the Korarchaeota.</title>
        <authorList>
            <person name="Mckay L.J."/>
            <person name="Dlakic M."/>
            <person name="Fields M.W."/>
            <person name="Delmont T.O."/>
            <person name="Eren A.M."/>
            <person name="Jay Z.J."/>
            <person name="Klingelsmith K.B."/>
            <person name="Rusch D.B."/>
            <person name="Inskeep W.P."/>
        </authorList>
    </citation>
    <scope>NUCLEOTIDE SEQUENCE [LARGE SCALE GENOMIC DNA]</scope>
    <source>
        <strain evidence="6 7">WS</strain>
    </source>
</reference>
<dbReference type="Gene3D" id="3.30.1330.30">
    <property type="match status" value="1"/>
</dbReference>
<dbReference type="InterPro" id="IPR039109">
    <property type="entry name" value="Ribosomal_eL30-like"/>
</dbReference>
<evidence type="ECO:0000259" key="5">
    <source>
        <dbReference type="Pfam" id="PF01248"/>
    </source>
</evidence>
<dbReference type="Proteomes" id="UP000278149">
    <property type="component" value="Unassembled WGS sequence"/>
</dbReference>
<evidence type="ECO:0000256" key="3">
    <source>
        <dbReference type="ARBA" id="ARBA00035231"/>
    </source>
</evidence>
<comment type="caution">
    <text evidence="6">The sequence shown here is derived from an EMBL/GenBank/DDBJ whole genome shotgun (WGS) entry which is preliminary data.</text>
</comment>
<dbReference type="AlphaFoldDB" id="A0A3R9PEL7"/>
<dbReference type="RefSeq" id="WP_012310164.1">
    <property type="nucleotide sequence ID" value="NZ_RCOR01000014.1"/>
</dbReference>
<dbReference type="InterPro" id="IPR000231">
    <property type="entry name" value="Ribosomal_eL30"/>
</dbReference>
<keyword evidence="2 4" id="KW-0687">Ribonucleoprotein</keyword>
<comment type="similarity">
    <text evidence="4">Belongs to the eukaryotic ribosomal protein eL30 family.</text>
</comment>
<dbReference type="GO" id="GO:0003723">
    <property type="term" value="F:RNA binding"/>
    <property type="evidence" value="ECO:0007669"/>
    <property type="project" value="InterPro"/>
</dbReference>
<name>A0A3R9PEL7_9CREN</name>
<keyword evidence="1 4" id="KW-0689">Ribosomal protein</keyword>
<evidence type="ECO:0000313" key="6">
    <source>
        <dbReference type="EMBL" id="RSN70039.1"/>
    </source>
</evidence>
<accession>A0A3R9PEL7</accession>
<evidence type="ECO:0000256" key="2">
    <source>
        <dbReference type="ARBA" id="ARBA00023274"/>
    </source>
</evidence>
<organism evidence="6 7">
    <name type="scientific">Candidatus Korarchaeum cryptofilum</name>
    <dbReference type="NCBI Taxonomy" id="498846"/>
    <lineage>
        <taxon>Archaea</taxon>
        <taxon>Thermoproteota</taxon>
        <taxon>Candidatus Korarchaeia</taxon>
        <taxon>Candidatus Korarchaeales</taxon>
        <taxon>Candidatus Korarchaeaceae</taxon>
        <taxon>Candidatus Korarchaeum</taxon>
    </lineage>
</organism>
<dbReference type="SUPFAM" id="SSF55315">
    <property type="entry name" value="L30e-like"/>
    <property type="match status" value="1"/>
</dbReference>
<dbReference type="Pfam" id="PF01248">
    <property type="entry name" value="Ribosomal_L7Ae"/>
    <property type="match status" value="1"/>
</dbReference>
<dbReference type="HAMAP" id="MF_00481">
    <property type="entry name" value="Ribosomal_eL30"/>
    <property type="match status" value="1"/>
</dbReference>
<evidence type="ECO:0000256" key="1">
    <source>
        <dbReference type="ARBA" id="ARBA00022980"/>
    </source>
</evidence>
<protein>
    <recommendedName>
        <fullName evidence="3 4">Large ribosomal subunit protein eL30</fullName>
    </recommendedName>
</protein>
<dbReference type="GO" id="GO:0022625">
    <property type="term" value="C:cytosolic large ribosomal subunit"/>
    <property type="evidence" value="ECO:0007669"/>
    <property type="project" value="InterPro"/>
</dbReference>
<dbReference type="NCBIfam" id="NF002172">
    <property type="entry name" value="PRK01018.1"/>
    <property type="match status" value="1"/>
</dbReference>
<dbReference type="PANTHER" id="PTHR11449">
    <property type="entry name" value="RIBOSOMAL PROTEIN L30"/>
    <property type="match status" value="1"/>
</dbReference>
<dbReference type="InterPro" id="IPR004038">
    <property type="entry name" value="Ribosomal_eL8/eL30/eS12/Gad45"/>
</dbReference>
<gene>
    <name evidence="4" type="primary">rpl30e</name>
    <name evidence="6" type="ORF">D9Q81_01620</name>
</gene>
<dbReference type="GeneID" id="6094798"/>
<dbReference type="EMBL" id="RCOR01000014">
    <property type="protein sequence ID" value="RSN70039.1"/>
    <property type="molecule type" value="Genomic_DNA"/>
</dbReference>
<dbReference type="OMA" id="YFQGGNN"/>
<proteinExistence type="inferred from homology"/>
<evidence type="ECO:0000256" key="4">
    <source>
        <dbReference type="HAMAP-Rule" id="MF_00481"/>
    </source>
</evidence>
<feature type="domain" description="Ribosomal protein eL8/eL30/eS12/Gadd45" evidence="5">
    <location>
        <begin position="4"/>
        <end position="96"/>
    </location>
</feature>
<dbReference type="InterPro" id="IPR029064">
    <property type="entry name" value="Ribosomal_eL30-like_sf"/>
</dbReference>